<sequence>MIRKNGKSVALDPFDPAMRRQRVLVETVIDELKDLDQIECTRHRSPLHFAVNLLAGPIAYCFMPDKPGLSLQDFRRLSPFTKLIPN</sequence>
<protein>
    <submittedName>
        <fullName evidence="2">Mobile element protein</fullName>
    </submittedName>
</protein>
<feature type="domain" description="Transposase DDE" evidence="1">
    <location>
        <begin position="2"/>
        <end position="45"/>
    </location>
</feature>
<comment type="caution">
    <text evidence="2">The sequence shown here is derived from an EMBL/GenBank/DDBJ whole genome shotgun (WGS) entry which is preliminary data.</text>
</comment>
<accession>A0A5S4FB43</accession>
<evidence type="ECO:0000259" key="1">
    <source>
        <dbReference type="Pfam" id="PF13612"/>
    </source>
</evidence>
<proteinExistence type="predicted"/>
<dbReference type="Proteomes" id="UP000306324">
    <property type="component" value="Unassembled WGS sequence"/>
</dbReference>
<dbReference type="Pfam" id="PF13612">
    <property type="entry name" value="DDE_Tnp_1_3"/>
    <property type="match status" value="1"/>
</dbReference>
<organism evidence="2 3">
    <name type="scientific">Candidatus Accumulibacter phosphatis</name>
    <dbReference type="NCBI Taxonomy" id="327160"/>
    <lineage>
        <taxon>Bacteria</taxon>
        <taxon>Pseudomonadati</taxon>
        <taxon>Pseudomonadota</taxon>
        <taxon>Betaproteobacteria</taxon>
        <taxon>Candidatus Accumulibacter</taxon>
    </lineage>
</organism>
<evidence type="ECO:0000313" key="3">
    <source>
        <dbReference type="Proteomes" id="UP000306324"/>
    </source>
</evidence>
<dbReference type="RefSeq" id="WP_034951409.1">
    <property type="nucleotide sequence ID" value="NZ_SWAD01000013.1"/>
</dbReference>
<name>A0A5S4FB43_9PROT</name>
<dbReference type="EMBL" id="SWAD01000013">
    <property type="protein sequence ID" value="TMQ78053.1"/>
    <property type="molecule type" value="Genomic_DNA"/>
</dbReference>
<reference evidence="2 3" key="1">
    <citation type="submission" date="2019-04" db="EMBL/GenBank/DDBJ databases">
        <title>A novel phosphate-accumulating bacterium identified in bioreactor for phosphate removal from wastewater.</title>
        <authorList>
            <person name="Kotlyarov R.Y."/>
            <person name="Beletsky A.V."/>
            <person name="Kallistova A.Y."/>
            <person name="Dorofeev A.G."/>
            <person name="Nikolaev Y.Y."/>
            <person name="Pimenov N.V."/>
            <person name="Ravin N.V."/>
            <person name="Mardanov A.V."/>
        </authorList>
    </citation>
    <scope>NUCLEOTIDE SEQUENCE [LARGE SCALE GENOMIC DNA]</scope>
    <source>
        <strain evidence="2 3">Bin19</strain>
    </source>
</reference>
<keyword evidence="3" id="KW-1185">Reference proteome</keyword>
<gene>
    <name evidence="2" type="ORF">ACCUM_2392</name>
</gene>
<evidence type="ECO:0000313" key="2">
    <source>
        <dbReference type="EMBL" id="TMQ78053.1"/>
    </source>
</evidence>
<dbReference type="InterPro" id="IPR025668">
    <property type="entry name" value="Tnp_DDE_dom"/>
</dbReference>
<dbReference type="AlphaFoldDB" id="A0A5S4FB43"/>